<dbReference type="Proteomes" id="UP000007266">
    <property type="component" value="Linkage group 3"/>
</dbReference>
<dbReference type="Gene3D" id="3.80.10.10">
    <property type="entry name" value="Ribonuclease Inhibitor"/>
    <property type="match status" value="2"/>
</dbReference>
<evidence type="ECO:0000256" key="1">
    <source>
        <dbReference type="ARBA" id="ARBA00022614"/>
    </source>
</evidence>
<dbReference type="Pfam" id="PF13306">
    <property type="entry name" value="LRR_5"/>
    <property type="match status" value="2"/>
</dbReference>
<gene>
    <name evidence="4" type="primary">AUGUSTUS-3.0.2_02663</name>
    <name evidence="4" type="ORF">TcasGA2_TC002663</name>
</gene>
<reference evidence="4 5" key="2">
    <citation type="journal article" date="2010" name="Nucleic Acids Res.">
        <title>BeetleBase in 2010: revisions to provide comprehensive genomic information for Tribolium castaneum.</title>
        <authorList>
            <person name="Kim H.S."/>
            <person name="Murphy T."/>
            <person name="Xia J."/>
            <person name="Caragea D."/>
            <person name="Park Y."/>
            <person name="Beeman R.W."/>
            <person name="Lorenzen M.D."/>
            <person name="Butcher S."/>
            <person name="Manak J.R."/>
            <person name="Brown S.J."/>
        </authorList>
    </citation>
    <scope>GENOME REANNOTATION</scope>
    <source>
        <strain evidence="4 5">Georgia GA2</strain>
    </source>
</reference>
<keyword evidence="3" id="KW-0677">Repeat</keyword>
<sequence length="264" mass="29552">MGVWGNLYSDSLSKLDQVTDLKILANNLSEIDSGAICANPSLKKFELVLGPETSLQKLTKSHFHNCQNLEEVSIVGIYKNSSTSIEKGAFEDLTNLKNLNLANLEIPHLTHNFFKNLNSLTHLSVRKCGIEKLESGVFDDLKNIEEIAIFFNKFTTLPENLFKNNGKAKRVVLFSNNITDLTWDEFAGLDSVTDLLIGRNSVAHFDAGKIAKHMPQLRELNMELNPISCEEIEQFAKELTSKLNHTVKVTHMSDPSAPNSCIYQ</sequence>
<keyword evidence="1" id="KW-0433">Leucine-rich repeat</keyword>
<proteinExistence type="predicted"/>
<dbReference type="InterPro" id="IPR032675">
    <property type="entry name" value="LRR_dom_sf"/>
</dbReference>
<dbReference type="STRING" id="7070.D6WEP4"/>
<dbReference type="PANTHER" id="PTHR24369:SF210">
    <property type="entry name" value="CHAOPTIN-RELATED"/>
    <property type="match status" value="1"/>
</dbReference>
<dbReference type="SMART" id="SM00369">
    <property type="entry name" value="LRR_TYP"/>
    <property type="match status" value="3"/>
</dbReference>
<protein>
    <submittedName>
        <fullName evidence="4">Leucine-rich repeat-containing protein 15-like Protein</fullName>
    </submittedName>
</protein>
<dbReference type="PANTHER" id="PTHR24369">
    <property type="entry name" value="ANTIGEN BSP, PUTATIVE-RELATED"/>
    <property type="match status" value="1"/>
</dbReference>
<dbReference type="AlphaFoldDB" id="D6WEP4"/>
<dbReference type="InterPro" id="IPR003591">
    <property type="entry name" value="Leu-rich_rpt_typical-subtyp"/>
</dbReference>
<dbReference type="EMBL" id="KQ971326">
    <property type="protein sequence ID" value="EEZ99880.1"/>
    <property type="molecule type" value="Genomic_DNA"/>
</dbReference>
<dbReference type="InterPro" id="IPR026906">
    <property type="entry name" value="LRR_5"/>
</dbReference>
<evidence type="ECO:0000313" key="4">
    <source>
        <dbReference type="EMBL" id="EEZ99880.1"/>
    </source>
</evidence>
<dbReference type="OMA" id="DSGAICA"/>
<reference evidence="4 5" key="1">
    <citation type="journal article" date="2008" name="Nature">
        <title>The genome of the model beetle and pest Tribolium castaneum.</title>
        <authorList>
            <consortium name="Tribolium Genome Sequencing Consortium"/>
            <person name="Richards S."/>
            <person name="Gibbs R.A."/>
            <person name="Weinstock G.M."/>
            <person name="Brown S.J."/>
            <person name="Denell R."/>
            <person name="Beeman R.W."/>
            <person name="Gibbs R."/>
            <person name="Beeman R.W."/>
            <person name="Brown S.J."/>
            <person name="Bucher G."/>
            <person name="Friedrich M."/>
            <person name="Grimmelikhuijzen C.J."/>
            <person name="Klingler M."/>
            <person name="Lorenzen M."/>
            <person name="Richards S."/>
            <person name="Roth S."/>
            <person name="Schroder R."/>
            <person name="Tautz D."/>
            <person name="Zdobnov E.M."/>
            <person name="Muzny D."/>
            <person name="Gibbs R.A."/>
            <person name="Weinstock G.M."/>
            <person name="Attaway T."/>
            <person name="Bell S."/>
            <person name="Buhay C.J."/>
            <person name="Chandrabose M.N."/>
            <person name="Chavez D."/>
            <person name="Clerk-Blankenburg K.P."/>
            <person name="Cree A."/>
            <person name="Dao M."/>
            <person name="Davis C."/>
            <person name="Chacko J."/>
            <person name="Dinh H."/>
            <person name="Dugan-Rocha S."/>
            <person name="Fowler G."/>
            <person name="Garner T.T."/>
            <person name="Garnes J."/>
            <person name="Gnirke A."/>
            <person name="Hawes A."/>
            <person name="Hernandez J."/>
            <person name="Hines S."/>
            <person name="Holder M."/>
            <person name="Hume J."/>
            <person name="Jhangiani S.N."/>
            <person name="Joshi V."/>
            <person name="Khan Z.M."/>
            <person name="Jackson L."/>
            <person name="Kovar C."/>
            <person name="Kowis A."/>
            <person name="Lee S."/>
            <person name="Lewis L.R."/>
            <person name="Margolis J."/>
            <person name="Morgan M."/>
            <person name="Nazareth L.V."/>
            <person name="Nguyen N."/>
            <person name="Okwuonu G."/>
            <person name="Parker D."/>
            <person name="Richards S."/>
            <person name="Ruiz S.J."/>
            <person name="Santibanez J."/>
            <person name="Savard J."/>
            <person name="Scherer S.E."/>
            <person name="Schneider B."/>
            <person name="Sodergren E."/>
            <person name="Tautz D."/>
            <person name="Vattahil S."/>
            <person name="Villasana D."/>
            <person name="White C.S."/>
            <person name="Wright R."/>
            <person name="Park Y."/>
            <person name="Beeman R.W."/>
            <person name="Lord J."/>
            <person name="Oppert B."/>
            <person name="Lorenzen M."/>
            <person name="Brown S."/>
            <person name="Wang L."/>
            <person name="Savard J."/>
            <person name="Tautz D."/>
            <person name="Richards S."/>
            <person name="Weinstock G."/>
            <person name="Gibbs R.A."/>
            <person name="Liu Y."/>
            <person name="Worley K."/>
            <person name="Weinstock G."/>
            <person name="Elsik C.G."/>
            <person name="Reese J.T."/>
            <person name="Elhaik E."/>
            <person name="Landan G."/>
            <person name="Graur D."/>
            <person name="Arensburger P."/>
            <person name="Atkinson P."/>
            <person name="Beeman R.W."/>
            <person name="Beidler J."/>
            <person name="Brown S.J."/>
            <person name="Demuth J.P."/>
            <person name="Drury D.W."/>
            <person name="Du Y.Z."/>
            <person name="Fujiwara H."/>
            <person name="Lorenzen M."/>
            <person name="Maselli V."/>
            <person name="Osanai M."/>
            <person name="Park Y."/>
            <person name="Robertson H.M."/>
            <person name="Tu Z."/>
            <person name="Wang J.J."/>
            <person name="Wang S."/>
            <person name="Richards S."/>
            <person name="Song H."/>
            <person name="Zhang L."/>
            <person name="Sodergren E."/>
            <person name="Werner D."/>
            <person name="Stanke M."/>
            <person name="Morgenstern B."/>
            <person name="Solovyev V."/>
            <person name="Kosarev P."/>
            <person name="Brown G."/>
            <person name="Chen H.C."/>
            <person name="Ermolaeva O."/>
            <person name="Hlavina W."/>
            <person name="Kapustin Y."/>
            <person name="Kiryutin B."/>
            <person name="Kitts P."/>
            <person name="Maglott D."/>
            <person name="Pruitt K."/>
            <person name="Sapojnikov V."/>
            <person name="Souvorov A."/>
            <person name="Mackey A.J."/>
            <person name="Waterhouse R.M."/>
            <person name="Wyder S."/>
            <person name="Zdobnov E.M."/>
            <person name="Zdobnov E.M."/>
            <person name="Wyder S."/>
            <person name="Kriventseva E.V."/>
            <person name="Kadowaki T."/>
            <person name="Bork P."/>
            <person name="Aranda M."/>
            <person name="Bao R."/>
            <person name="Beermann A."/>
            <person name="Berns N."/>
            <person name="Bolognesi R."/>
            <person name="Bonneton F."/>
            <person name="Bopp D."/>
            <person name="Brown S.J."/>
            <person name="Bucher G."/>
            <person name="Butts T."/>
            <person name="Chaumot A."/>
            <person name="Denell R.E."/>
            <person name="Ferrier D.E."/>
            <person name="Friedrich M."/>
            <person name="Gordon C.M."/>
            <person name="Jindra M."/>
            <person name="Klingler M."/>
            <person name="Lan Q."/>
            <person name="Lattorff H.M."/>
            <person name="Laudet V."/>
            <person name="von Levetsow C."/>
            <person name="Liu Z."/>
            <person name="Lutz R."/>
            <person name="Lynch J.A."/>
            <person name="da Fonseca R.N."/>
            <person name="Posnien N."/>
            <person name="Reuter R."/>
            <person name="Roth S."/>
            <person name="Savard J."/>
            <person name="Schinko J.B."/>
            <person name="Schmitt C."/>
            <person name="Schoppmeier M."/>
            <person name="Schroder R."/>
            <person name="Shippy T.D."/>
            <person name="Simonnet F."/>
            <person name="Marques-Souza H."/>
            <person name="Tautz D."/>
            <person name="Tomoyasu Y."/>
            <person name="Trauner J."/>
            <person name="Van der Zee M."/>
            <person name="Vervoort M."/>
            <person name="Wittkopp N."/>
            <person name="Wimmer E.A."/>
            <person name="Yang X."/>
            <person name="Jones A.K."/>
            <person name="Sattelle D.B."/>
            <person name="Ebert P.R."/>
            <person name="Nelson D."/>
            <person name="Scott J.G."/>
            <person name="Beeman R.W."/>
            <person name="Muthukrishnan S."/>
            <person name="Kramer K.J."/>
            <person name="Arakane Y."/>
            <person name="Beeman R.W."/>
            <person name="Zhu Q."/>
            <person name="Hogenkamp D."/>
            <person name="Dixit R."/>
            <person name="Oppert B."/>
            <person name="Jiang H."/>
            <person name="Zou Z."/>
            <person name="Marshall J."/>
            <person name="Elpidina E."/>
            <person name="Vinokurov K."/>
            <person name="Oppert C."/>
            <person name="Zou Z."/>
            <person name="Evans J."/>
            <person name="Lu Z."/>
            <person name="Zhao P."/>
            <person name="Sumathipala N."/>
            <person name="Altincicek B."/>
            <person name="Vilcinskas A."/>
            <person name="Williams M."/>
            <person name="Hultmark D."/>
            <person name="Hetru C."/>
            <person name="Jiang H."/>
            <person name="Grimmelikhuijzen C.J."/>
            <person name="Hauser F."/>
            <person name="Cazzamali G."/>
            <person name="Williamson M."/>
            <person name="Park Y."/>
            <person name="Li B."/>
            <person name="Tanaka Y."/>
            <person name="Predel R."/>
            <person name="Neupert S."/>
            <person name="Schachtner J."/>
            <person name="Verleyen P."/>
            <person name="Raible F."/>
            <person name="Bork P."/>
            <person name="Friedrich M."/>
            <person name="Walden K.K."/>
            <person name="Robertson H.M."/>
            <person name="Angeli S."/>
            <person name="Foret S."/>
            <person name="Bucher G."/>
            <person name="Schuetz S."/>
            <person name="Maleszka R."/>
            <person name="Wimmer E.A."/>
            <person name="Beeman R.W."/>
            <person name="Lorenzen M."/>
            <person name="Tomoyasu Y."/>
            <person name="Miller S.C."/>
            <person name="Grossmann D."/>
            <person name="Bucher G."/>
        </authorList>
    </citation>
    <scope>NUCLEOTIDE SEQUENCE [LARGE SCALE GENOMIC DNA]</scope>
    <source>
        <strain evidence="4 5">Georgia GA2</strain>
    </source>
</reference>
<accession>D6WEP4</accession>
<dbReference type="OrthoDB" id="8023798at2759"/>
<dbReference type="KEGG" id="tca:103312426"/>
<dbReference type="eggNOG" id="KOG0619">
    <property type="taxonomic scope" value="Eukaryota"/>
</dbReference>
<evidence type="ECO:0000256" key="2">
    <source>
        <dbReference type="ARBA" id="ARBA00022729"/>
    </source>
</evidence>
<keyword evidence="2" id="KW-0732">Signal</keyword>
<evidence type="ECO:0000256" key="3">
    <source>
        <dbReference type="ARBA" id="ARBA00022737"/>
    </source>
</evidence>
<dbReference type="HOGENOM" id="CLU_1054966_0_0_1"/>
<keyword evidence="5" id="KW-1185">Reference proteome</keyword>
<dbReference type="PhylomeDB" id="D6WEP4"/>
<organism evidence="4 5">
    <name type="scientific">Tribolium castaneum</name>
    <name type="common">Red flour beetle</name>
    <dbReference type="NCBI Taxonomy" id="7070"/>
    <lineage>
        <taxon>Eukaryota</taxon>
        <taxon>Metazoa</taxon>
        <taxon>Ecdysozoa</taxon>
        <taxon>Arthropoda</taxon>
        <taxon>Hexapoda</taxon>
        <taxon>Insecta</taxon>
        <taxon>Pterygota</taxon>
        <taxon>Neoptera</taxon>
        <taxon>Endopterygota</taxon>
        <taxon>Coleoptera</taxon>
        <taxon>Polyphaga</taxon>
        <taxon>Cucujiformia</taxon>
        <taxon>Tenebrionidae</taxon>
        <taxon>Tenebrionidae incertae sedis</taxon>
        <taxon>Tribolium</taxon>
    </lineage>
</organism>
<name>D6WEP4_TRICA</name>
<dbReference type="SUPFAM" id="SSF52047">
    <property type="entry name" value="RNI-like"/>
    <property type="match status" value="1"/>
</dbReference>
<evidence type="ECO:0000313" key="5">
    <source>
        <dbReference type="Proteomes" id="UP000007266"/>
    </source>
</evidence>
<dbReference type="InterPro" id="IPR050541">
    <property type="entry name" value="LRR_TM_domain-containing"/>
</dbReference>